<feature type="compositionally biased region" description="Basic and acidic residues" evidence="1">
    <location>
        <begin position="11"/>
        <end position="24"/>
    </location>
</feature>
<name>A0AAV4WH68_CAEEX</name>
<gene>
    <name evidence="2" type="ORF">CEXT_137381</name>
</gene>
<reference evidence="2 3" key="1">
    <citation type="submission" date="2021-06" db="EMBL/GenBank/DDBJ databases">
        <title>Caerostris extrusa draft genome.</title>
        <authorList>
            <person name="Kono N."/>
            <person name="Arakawa K."/>
        </authorList>
    </citation>
    <scope>NUCLEOTIDE SEQUENCE [LARGE SCALE GENOMIC DNA]</scope>
</reference>
<feature type="region of interest" description="Disordered" evidence="1">
    <location>
        <begin position="1"/>
        <end position="92"/>
    </location>
</feature>
<evidence type="ECO:0000313" key="3">
    <source>
        <dbReference type="Proteomes" id="UP001054945"/>
    </source>
</evidence>
<protein>
    <submittedName>
        <fullName evidence="2">Uncharacterized protein</fullName>
    </submittedName>
</protein>
<dbReference type="AlphaFoldDB" id="A0AAV4WH68"/>
<feature type="compositionally biased region" description="Basic and acidic residues" evidence="1">
    <location>
        <begin position="52"/>
        <end position="92"/>
    </location>
</feature>
<dbReference type="EMBL" id="BPLR01016160">
    <property type="protein sequence ID" value="GIY81728.1"/>
    <property type="molecule type" value="Genomic_DNA"/>
</dbReference>
<sequence>MIQSDLSSAGGHHEGDEGQERAGSEGDPSEGQDHGHGEDGADPEGADSEAGESDKRPGKGERRGTEPNQRAREEQKSSNGRVPEESARGSSP</sequence>
<comment type="caution">
    <text evidence="2">The sequence shown here is derived from an EMBL/GenBank/DDBJ whole genome shotgun (WGS) entry which is preliminary data.</text>
</comment>
<evidence type="ECO:0000313" key="2">
    <source>
        <dbReference type="EMBL" id="GIY81728.1"/>
    </source>
</evidence>
<proteinExistence type="predicted"/>
<evidence type="ECO:0000256" key="1">
    <source>
        <dbReference type="SAM" id="MobiDB-lite"/>
    </source>
</evidence>
<dbReference type="Proteomes" id="UP001054945">
    <property type="component" value="Unassembled WGS sequence"/>
</dbReference>
<accession>A0AAV4WH68</accession>
<organism evidence="2 3">
    <name type="scientific">Caerostris extrusa</name>
    <name type="common">Bark spider</name>
    <name type="synonym">Caerostris bankana</name>
    <dbReference type="NCBI Taxonomy" id="172846"/>
    <lineage>
        <taxon>Eukaryota</taxon>
        <taxon>Metazoa</taxon>
        <taxon>Ecdysozoa</taxon>
        <taxon>Arthropoda</taxon>
        <taxon>Chelicerata</taxon>
        <taxon>Arachnida</taxon>
        <taxon>Araneae</taxon>
        <taxon>Araneomorphae</taxon>
        <taxon>Entelegynae</taxon>
        <taxon>Araneoidea</taxon>
        <taxon>Araneidae</taxon>
        <taxon>Caerostris</taxon>
    </lineage>
</organism>
<feature type="compositionally biased region" description="Acidic residues" evidence="1">
    <location>
        <begin position="40"/>
        <end position="51"/>
    </location>
</feature>
<keyword evidence="3" id="KW-1185">Reference proteome</keyword>